<accession>A2Q657</accession>
<reference evidence="1" key="2">
    <citation type="submission" date="2007-03" db="EMBL/GenBank/DDBJ databases">
        <authorList>
            <consortium name="The International Medicago Genome Annotation Group"/>
        </authorList>
    </citation>
    <scope>NUCLEOTIDE SEQUENCE</scope>
</reference>
<dbReference type="EMBL" id="AC172744">
    <property type="protein sequence ID" value="ABN09077.1"/>
    <property type="molecule type" value="Genomic_DNA"/>
</dbReference>
<name>A2Q657_MEDTR</name>
<evidence type="ECO:0000313" key="1">
    <source>
        <dbReference type="EMBL" id="ABN09077.1"/>
    </source>
</evidence>
<gene>
    <name evidence="1" type="ORF">MtrDRAFT_AC172744g3v1</name>
</gene>
<protein>
    <submittedName>
        <fullName evidence="1">Uncharacterized protein</fullName>
    </submittedName>
</protein>
<dbReference type="AlphaFoldDB" id="A2Q657"/>
<organism evidence="1">
    <name type="scientific">Medicago truncatula</name>
    <name type="common">Barrel medic</name>
    <name type="synonym">Medicago tribuloides</name>
    <dbReference type="NCBI Taxonomy" id="3880"/>
    <lineage>
        <taxon>Eukaryota</taxon>
        <taxon>Viridiplantae</taxon>
        <taxon>Streptophyta</taxon>
        <taxon>Embryophyta</taxon>
        <taxon>Tracheophyta</taxon>
        <taxon>Spermatophyta</taxon>
        <taxon>Magnoliopsida</taxon>
        <taxon>eudicotyledons</taxon>
        <taxon>Gunneridae</taxon>
        <taxon>Pentapetalae</taxon>
        <taxon>rosids</taxon>
        <taxon>fabids</taxon>
        <taxon>Fabales</taxon>
        <taxon>Fabaceae</taxon>
        <taxon>Papilionoideae</taxon>
        <taxon>50 kb inversion clade</taxon>
        <taxon>NPAAA clade</taxon>
        <taxon>Hologalegina</taxon>
        <taxon>IRL clade</taxon>
        <taxon>Trifolieae</taxon>
        <taxon>Medicago</taxon>
    </lineage>
</organism>
<proteinExistence type="predicted"/>
<sequence length="80" mass="9187">MRFYPYTLACTTVATFFATKLSYEHLIKKTFNTSSRSYPSLNRTLISLLGHERSPRDHSHQDRATTLKDAVALLPKTLKQ</sequence>
<reference evidence="1" key="1">
    <citation type="submission" date="2005-12" db="EMBL/GenBank/DDBJ databases">
        <authorList>
            <person name="Town C.D."/>
        </authorList>
    </citation>
    <scope>NUCLEOTIDE SEQUENCE</scope>
</reference>